<dbReference type="STRING" id="320787.CA2015_3188"/>
<dbReference type="KEGG" id="camu:CA2015_3188"/>
<proteinExistence type="predicted"/>
<keyword evidence="1" id="KW-0472">Membrane</keyword>
<dbReference type="Proteomes" id="UP000036520">
    <property type="component" value="Chromosome"/>
</dbReference>
<dbReference type="OrthoDB" id="840081at2"/>
<protein>
    <submittedName>
        <fullName evidence="2">Uncharacterized protein</fullName>
    </submittedName>
</protein>
<evidence type="ECO:0000313" key="2">
    <source>
        <dbReference type="EMBL" id="AKP52585.1"/>
    </source>
</evidence>
<accession>A0A0H4PHT1</accession>
<name>A0A0H4PHT1_9BACT</name>
<evidence type="ECO:0000256" key="1">
    <source>
        <dbReference type="SAM" id="Phobius"/>
    </source>
</evidence>
<gene>
    <name evidence="2" type="ORF">CA2015_3188</name>
</gene>
<keyword evidence="1" id="KW-1133">Transmembrane helix</keyword>
<keyword evidence="1" id="KW-0812">Transmembrane</keyword>
<dbReference type="EMBL" id="CP012040">
    <property type="protein sequence ID" value="AKP52585.1"/>
    <property type="molecule type" value="Genomic_DNA"/>
</dbReference>
<dbReference type="AlphaFoldDB" id="A0A0H4PHT1"/>
<dbReference type="RefSeq" id="WP_048642783.1">
    <property type="nucleotide sequence ID" value="NZ_CAXBGM010000118.1"/>
</dbReference>
<organism evidence="2 3">
    <name type="scientific">Cyclobacterium amurskyense</name>
    <dbReference type="NCBI Taxonomy" id="320787"/>
    <lineage>
        <taxon>Bacteria</taxon>
        <taxon>Pseudomonadati</taxon>
        <taxon>Bacteroidota</taxon>
        <taxon>Cytophagia</taxon>
        <taxon>Cytophagales</taxon>
        <taxon>Cyclobacteriaceae</taxon>
        <taxon>Cyclobacterium</taxon>
    </lineage>
</organism>
<reference evidence="2 3" key="1">
    <citation type="submission" date="2015-07" db="EMBL/GenBank/DDBJ databases">
        <authorList>
            <person name="Kim K.M."/>
        </authorList>
    </citation>
    <scope>NUCLEOTIDE SEQUENCE [LARGE SCALE GENOMIC DNA]</scope>
    <source>
        <strain evidence="2 3">KCTC 12363</strain>
    </source>
</reference>
<feature type="transmembrane region" description="Helical" evidence="1">
    <location>
        <begin position="6"/>
        <end position="21"/>
    </location>
</feature>
<evidence type="ECO:0000313" key="3">
    <source>
        <dbReference type="Proteomes" id="UP000036520"/>
    </source>
</evidence>
<keyword evidence="3" id="KW-1185">Reference proteome</keyword>
<sequence>MDGSTIFYIIAVIVYFIYSSFTKKKEEEARGEMEEPENMPKQGPSFEELLREIRKDQNPDIVEEVEEEWVEETRHRKYKEIEEQEVFAEEKRPVEKEFKSAYRDVRQPFVKLDDQVVIEDGKKILGEVVDVAGEYKTGNRYSKLLKNPESVKDAVILTEIFNRKHF</sequence>